<comment type="cofactor">
    <cofactor evidence="1">
        <name>Mg(2+)</name>
        <dbReference type="ChEBI" id="CHEBI:18420"/>
    </cofactor>
</comment>
<feature type="compositionally biased region" description="Polar residues" evidence="8">
    <location>
        <begin position="428"/>
        <end position="460"/>
    </location>
</feature>
<dbReference type="AlphaFoldDB" id="A0A7J7HGL0"/>
<reference evidence="10" key="1">
    <citation type="journal article" date="2020" name="Nat. Commun.">
        <title>Genome assembly of wild tea tree DASZ reveals pedigree and selection history of tea varieties.</title>
        <authorList>
            <person name="Zhang W."/>
            <person name="Zhang Y."/>
            <person name="Qiu H."/>
            <person name="Guo Y."/>
            <person name="Wan H."/>
            <person name="Zhang X."/>
            <person name="Scossa F."/>
            <person name="Alseekh S."/>
            <person name="Zhang Q."/>
            <person name="Wang P."/>
            <person name="Xu L."/>
            <person name="Schmidt M.H."/>
            <person name="Jia X."/>
            <person name="Li D."/>
            <person name="Zhu A."/>
            <person name="Guo F."/>
            <person name="Chen W."/>
            <person name="Ni D."/>
            <person name="Usadel B."/>
            <person name="Fernie A.R."/>
            <person name="Wen W."/>
        </authorList>
    </citation>
    <scope>NUCLEOTIDE SEQUENCE [LARGE SCALE GENOMIC DNA]</scope>
    <source>
        <strain evidence="10">cv. G240</strain>
    </source>
</reference>
<accession>A0A7J7HGL0</accession>
<evidence type="ECO:0000256" key="3">
    <source>
        <dbReference type="ARBA" id="ARBA00022679"/>
    </source>
</evidence>
<dbReference type="EMBL" id="JACBKZ010000005">
    <property type="protein sequence ID" value="KAF5950996.1"/>
    <property type="molecule type" value="Genomic_DNA"/>
</dbReference>
<evidence type="ECO:0000256" key="7">
    <source>
        <dbReference type="RuleBase" id="RU004466"/>
    </source>
</evidence>
<protein>
    <submittedName>
        <fullName evidence="9">Uncharacterized protein</fullName>
    </submittedName>
</protein>
<sequence>MASPSEIGGRDGDVFTFGDRGRGVASPAPPRPVVIPTFVTQIAWGVILACGPRWARPVKARAQAQPVKARAQAQPVKARAQAQPEALSQGLGKEAVQQLFGTRVAALAGDFMFAQSSCNLANLENLEVIKLISQIVGADNPILMSAAEQIFSASGKRMRLALVFLVSTATAEIAGLMELTKEHRRLAEIIEMIHTANLIHDDVLDKSGMRSGKEAIHQLFGTRVAILVGDFMFNQSSWYLATLENLEVIKLISQPLIKSYYKIPSLITASTKGASIFSGVDSDINEQMYLYGKNLELSFQVVDDILDFTQSVEQLGKPAGSDLEKENLTAPVIFALEMKRGILETLAVFREAEQGKQRQTMHGRAFPSETRACAASGSPPEAPIQAAQPSVTEAQSSSPKPQPISQRPDPPGSPTPSALRPSALPDSHLSNPRVTPVRSQLAQTGLAQPLNRQQLGPNNF</sequence>
<dbReference type="GO" id="GO:0046872">
    <property type="term" value="F:metal ion binding"/>
    <property type="evidence" value="ECO:0007669"/>
    <property type="project" value="UniProtKB-KW"/>
</dbReference>
<dbReference type="Proteomes" id="UP000593564">
    <property type="component" value="Unassembled WGS sequence"/>
</dbReference>
<evidence type="ECO:0000256" key="5">
    <source>
        <dbReference type="ARBA" id="ARBA00022842"/>
    </source>
</evidence>
<keyword evidence="3 7" id="KW-0808">Transferase</keyword>
<evidence type="ECO:0000256" key="2">
    <source>
        <dbReference type="ARBA" id="ARBA00006706"/>
    </source>
</evidence>
<evidence type="ECO:0000313" key="9">
    <source>
        <dbReference type="EMBL" id="KAF5950996.1"/>
    </source>
</evidence>
<dbReference type="Pfam" id="PF00348">
    <property type="entry name" value="polyprenyl_synt"/>
    <property type="match status" value="2"/>
</dbReference>
<dbReference type="PANTHER" id="PTHR12001:SF69">
    <property type="entry name" value="ALL TRANS-POLYPRENYL-DIPHOSPHATE SYNTHASE PDSS1"/>
    <property type="match status" value="1"/>
</dbReference>
<keyword evidence="4" id="KW-0479">Metal-binding</keyword>
<dbReference type="GO" id="GO:0009507">
    <property type="term" value="C:chloroplast"/>
    <property type="evidence" value="ECO:0007669"/>
    <property type="project" value="TreeGrafter"/>
</dbReference>
<feature type="region of interest" description="Disordered" evidence="8">
    <location>
        <begin position="354"/>
        <end position="460"/>
    </location>
</feature>
<keyword evidence="6" id="KW-0414">Isoprene biosynthesis</keyword>
<dbReference type="GO" id="GO:0004659">
    <property type="term" value="F:prenyltransferase activity"/>
    <property type="evidence" value="ECO:0007669"/>
    <property type="project" value="InterPro"/>
</dbReference>
<dbReference type="Gene3D" id="1.10.600.10">
    <property type="entry name" value="Farnesyl Diphosphate Synthase"/>
    <property type="match status" value="3"/>
</dbReference>
<dbReference type="GO" id="GO:0008299">
    <property type="term" value="P:isoprenoid biosynthetic process"/>
    <property type="evidence" value="ECO:0007669"/>
    <property type="project" value="UniProtKB-KW"/>
</dbReference>
<organism evidence="9 10">
    <name type="scientific">Camellia sinensis</name>
    <name type="common">Tea plant</name>
    <name type="synonym">Thea sinensis</name>
    <dbReference type="NCBI Taxonomy" id="4442"/>
    <lineage>
        <taxon>Eukaryota</taxon>
        <taxon>Viridiplantae</taxon>
        <taxon>Streptophyta</taxon>
        <taxon>Embryophyta</taxon>
        <taxon>Tracheophyta</taxon>
        <taxon>Spermatophyta</taxon>
        <taxon>Magnoliopsida</taxon>
        <taxon>eudicotyledons</taxon>
        <taxon>Gunneridae</taxon>
        <taxon>Pentapetalae</taxon>
        <taxon>asterids</taxon>
        <taxon>Ericales</taxon>
        <taxon>Theaceae</taxon>
        <taxon>Camellia</taxon>
    </lineage>
</organism>
<dbReference type="InterPro" id="IPR008949">
    <property type="entry name" value="Isoprenoid_synthase_dom_sf"/>
</dbReference>
<proteinExistence type="inferred from homology"/>
<dbReference type="CDD" id="cd00685">
    <property type="entry name" value="Trans_IPPS_HT"/>
    <property type="match status" value="1"/>
</dbReference>
<dbReference type="InterPro" id="IPR000092">
    <property type="entry name" value="Polyprenyl_synt"/>
</dbReference>
<keyword evidence="10" id="KW-1185">Reference proteome</keyword>
<name>A0A7J7HGL0_CAMSI</name>
<evidence type="ECO:0000256" key="1">
    <source>
        <dbReference type="ARBA" id="ARBA00001946"/>
    </source>
</evidence>
<evidence type="ECO:0000256" key="8">
    <source>
        <dbReference type="SAM" id="MobiDB-lite"/>
    </source>
</evidence>
<dbReference type="PANTHER" id="PTHR12001">
    <property type="entry name" value="GERANYLGERANYL PYROPHOSPHATE SYNTHASE"/>
    <property type="match status" value="1"/>
</dbReference>
<evidence type="ECO:0000256" key="4">
    <source>
        <dbReference type="ARBA" id="ARBA00022723"/>
    </source>
</evidence>
<dbReference type="GO" id="GO:0010236">
    <property type="term" value="P:plastoquinone biosynthetic process"/>
    <property type="evidence" value="ECO:0007669"/>
    <property type="project" value="TreeGrafter"/>
</dbReference>
<feature type="region of interest" description="Disordered" evidence="8">
    <location>
        <begin position="1"/>
        <end position="28"/>
    </location>
</feature>
<comment type="caution">
    <text evidence="9">The sequence shown here is derived from an EMBL/GenBank/DDBJ whole genome shotgun (WGS) entry which is preliminary data.</text>
</comment>
<keyword evidence="5" id="KW-0460">Magnesium</keyword>
<gene>
    <name evidence="9" type="ORF">HYC85_012989</name>
</gene>
<feature type="compositionally biased region" description="Low complexity" evidence="8">
    <location>
        <begin position="395"/>
        <end position="407"/>
    </location>
</feature>
<evidence type="ECO:0000256" key="6">
    <source>
        <dbReference type="ARBA" id="ARBA00023229"/>
    </source>
</evidence>
<evidence type="ECO:0000313" key="10">
    <source>
        <dbReference type="Proteomes" id="UP000593564"/>
    </source>
</evidence>
<reference evidence="9 10" key="2">
    <citation type="submission" date="2020-07" db="EMBL/GenBank/DDBJ databases">
        <title>Genome assembly of wild tea tree DASZ reveals pedigree and selection history of tea varieties.</title>
        <authorList>
            <person name="Zhang W."/>
        </authorList>
    </citation>
    <scope>NUCLEOTIDE SEQUENCE [LARGE SCALE GENOMIC DNA]</scope>
    <source>
        <strain evidence="10">cv. G240</strain>
        <tissue evidence="9">Leaf</tissue>
    </source>
</reference>
<comment type="similarity">
    <text evidence="2 7">Belongs to the FPP/GGPP synthase family.</text>
</comment>
<dbReference type="SUPFAM" id="SSF48576">
    <property type="entry name" value="Terpenoid synthases"/>
    <property type="match status" value="1"/>
</dbReference>